<evidence type="ECO:0000313" key="7">
    <source>
        <dbReference type="EMBL" id="MDV2476087.1"/>
    </source>
</evidence>
<evidence type="ECO:0000256" key="5">
    <source>
        <dbReference type="SAM" id="Phobius"/>
    </source>
</evidence>
<evidence type="ECO:0000313" key="8">
    <source>
        <dbReference type="Proteomes" id="UP001275440"/>
    </source>
</evidence>
<feature type="domain" description="Major facilitator superfamily (MFS) profile" evidence="6">
    <location>
        <begin position="9"/>
        <end position="378"/>
    </location>
</feature>
<dbReference type="Pfam" id="PF07690">
    <property type="entry name" value="MFS_1"/>
    <property type="match status" value="1"/>
</dbReference>
<keyword evidence="3 5" id="KW-1133">Transmembrane helix</keyword>
<feature type="transmembrane region" description="Helical" evidence="5">
    <location>
        <begin position="298"/>
        <end position="320"/>
    </location>
</feature>
<feature type="transmembrane region" description="Helical" evidence="5">
    <location>
        <begin position="240"/>
        <end position="259"/>
    </location>
</feature>
<dbReference type="Proteomes" id="UP001275440">
    <property type="component" value="Unassembled WGS sequence"/>
</dbReference>
<organism evidence="7 8">
    <name type="scientific">Rhodococcus zopfii</name>
    <dbReference type="NCBI Taxonomy" id="43772"/>
    <lineage>
        <taxon>Bacteria</taxon>
        <taxon>Bacillati</taxon>
        <taxon>Actinomycetota</taxon>
        <taxon>Actinomycetes</taxon>
        <taxon>Mycobacteriales</taxon>
        <taxon>Nocardiaceae</taxon>
        <taxon>Rhodococcus</taxon>
    </lineage>
</organism>
<proteinExistence type="predicted"/>
<feature type="transmembrane region" description="Helical" evidence="5">
    <location>
        <begin position="43"/>
        <end position="63"/>
    </location>
</feature>
<accession>A0ABU3WQ08</accession>
<gene>
    <name evidence="7" type="ORF">F8M49_13395</name>
</gene>
<keyword evidence="2 5" id="KW-0812">Transmembrane</keyword>
<name>A0ABU3WQ08_9NOCA</name>
<dbReference type="EMBL" id="WBMO01000001">
    <property type="protein sequence ID" value="MDV2476087.1"/>
    <property type="molecule type" value="Genomic_DNA"/>
</dbReference>
<dbReference type="InterPro" id="IPR020846">
    <property type="entry name" value="MFS_dom"/>
</dbReference>
<feature type="transmembrane region" description="Helical" evidence="5">
    <location>
        <begin position="332"/>
        <end position="350"/>
    </location>
</feature>
<comment type="caution">
    <text evidence="7">The sequence shown here is derived from an EMBL/GenBank/DDBJ whole genome shotgun (WGS) entry which is preliminary data.</text>
</comment>
<evidence type="ECO:0000256" key="2">
    <source>
        <dbReference type="ARBA" id="ARBA00022692"/>
    </source>
</evidence>
<feature type="transmembrane region" description="Helical" evidence="5">
    <location>
        <begin position="138"/>
        <end position="159"/>
    </location>
</feature>
<dbReference type="PANTHER" id="PTHR23514:SF13">
    <property type="entry name" value="INNER MEMBRANE PROTEIN YBJJ"/>
    <property type="match status" value="1"/>
</dbReference>
<dbReference type="Gene3D" id="1.20.1250.20">
    <property type="entry name" value="MFS general substrate transporter like domains"/>
    <property type="match status" value="2"/>
</dbReference>
<dbReference type="InterPro" id="IPR011701">
    <property type="entry name" value="MFS"/>
</dbReference>
<feature type="transmembrane region" description="Helical" evidence="5">
    <location>
        <begin position="165"/>
        <end position="184"/>
    </location>
</feature>
<evidence type="ECO:0000256" key="3">
    <source>
        <dbReference type="ARBA" id="ARBA00022989"/>
    </source>
</evidence>
<dbReference type="InterPro" id="IPR051788">
    <property type="entry name" value="MFS_Transporter"/>
</dbReference>
<sequence length="431" mass="43540">MTAPAHRRARAAVFAVFGINGFLLAMWVVHIPAVQQRAGIGNAALGTLLLMLAVGAIGGMQATGRLADRFGSDRTTTIAASALALTTVGPGLASQPWQLAVALVLFGFANGALDVSMNSQAVVVEQRYRRPIMAAFHGLFSVGGVAGSLAGAGTLAAGWAPAVSLALAGAVGLAVVAVAAGQLVRVPQRHHPGDAASRGGYSRRVLLLGALAFMLMLCEGVANDWSALQVKEHLGSPDSVAALAFGVFSTTMTIGRFTADRIGARIGPVALVRYGALVAAVGMVTVIASPWLPLTLAGWGLFGAGLAGAVPQLFTAAGNLTTGSPGANMSRVVGMGYIGFLAGPVCIGWLSEATSLTAAMAVPLACVLGAAALAPHVREGARAANVRGRPPTVDAGQRTFSSSVTSETIFFASPKSIDVWSAVNSGLSIPA</sequence>
<evidence type="ECO:0000259" key="6">
    <source>
        <dbReference type="PROSITE" id="PS50850"/>
    </source>
</evidence>
<dbReference type="InterPro" id="IPR036259">
    <property type="entry name" value="MFS_trans_sf"/>
</dbReference>
<feature type="transmembrane region" description="Helical" evidence="5">
    <location>
        <begin position="271"/>
        <end position="292"/>
    </location>
</feature>
<dbReference type="CDD" id="cd17393">
    <property type="entry name" value="MFS_MosC_like"/>
    <property type="match status" value="1"/>
</dbReference>
<keyword evidence="8" id="KW-1185">Reference proteome</keyword>
<feature type="transmembrane region" description="Helical" evidence="5">
    <location>
        <begin position="205"/>
        <end position="228"/>
    </location>
</feature>
<feature type="transmembrane region" description="Helical" evidence="5">
    <location>
        <begin position="356"/>
        <end position="377"/>
    </location>
</feature>
<dbReference type="PANTHER" id="PTHR23514">
    <property type="entry name" value="BYPASS OF STOP CODON PROTEIN 6"/>
    <property type="match status" value="1"/>
</dbReference>
<dbReference type="SUPFAM" id="SSF103473">
    <property type="entry name" value="MFS general substrate transporter"/>
    <property type="match status" value="1"/>
</dbReference>
<feature type="transmembrane region" description="Helical" evidence="5">
    <location>
        <begin position="12"/>
        <end position="31"/>
    </location>
</feature>
<keyword evidence="4 5" id="KW-0472">Membrane</keyword>
<reference evidence="7 8" key="1">
    <citation type="submission" date="2019-10" db="EMBL/GenBank/DDBJ databases">
        <title>Draft Genome Assembly of Rhodococcus zopfii DSM44189.</title>
        <authorList>
            <person name="Sutton J.M."/>
            <person name="Akob D.M."/>
            <person name="Bushman T.J."/>
        </authorList>
    </citation>
    <scope>NUCLEOTIDE SEQUENCE [LARGE SCALE GENOMIC DNA]</scope>
    <source>
        <strain evidence="7 8">DSM 44189</strain>
    </source>
</reference>
<dbReference type="PROSITE" id="PS50850">
    <property type="entry name" value="MFS"/>
    <property type="match status" value="1"/>
</dbReference>
<protein>
    <submittedName>
        <fullName evidence="7">MFS transporter</fullName>
    </submittedName>
</protein>
<evidence type="ECO:0000256" key="4">
    <source>
        <dbReference type="ARBA" id="ARBA00023136"/>
    </source>
</evidence>
<comment type="subcellular location">
    <subcellularLocation>
        <location evidence="1">Cell membrane</location>
        <topology evidence="1">Multi-pass membrane protein</topology>
    </subcellularLocation>
</comment>
<evidence type="ECO:0000256" key="1">
    <source>
        <dbReference type="ARBA" id="ARBA00004651"/>
    </source>
</evidence>